<evidence type="ECO:0000313" key="3">
    <source>
        <dbReference type="Proteomes" id="UP001626536"/>
    </source>
</evidence>
<reference evidence="2 3" key="1">
    <citation type="submission" date="2023-10" db="EMBL/GenBank/DDBJ databases">
        <title>Novel methanotroph of the genus Methylocapsa from a subarctic wetland.</title>
        <authorList>
            <person name="Belova S.E."/>
            <person name="Oshkin I.Y."/>
            <person name="Miroshnikov K."/>
            <person name="Dedysh S.N."/>
        </authorList>
    </citation>
    <scope>NUCLEOTIDE SEQUENCE [LARGE SCALE GENOMIC DNA]</scope>
    <source>
        <strain evidence="2 3">RX1</strain>
        <plasmid evidence="2 3">pRX1</plasmid>
    </source>
</reference>
<protein>
    <submittedName>
        <fullName evidence="2">DUF2726 domain-containing protein</fullName>
    </submittedName>
</protein>
<dbReference type="Proteomes" id="UP001626536">
    <property type="component" value="Plasmid pRX1"/>
</dbReference>
<dbReference type="EMBL" id="CP136863">
    <property type="protein sequence ID" value="WOJ91761.1"/>
    <property type="molecule type" value="Genomic_DNA"/>
</dbReference>
<keyword evidence="2" id="KW-0614">Plasmid</keyword>
<organism evidence="2 3">
    <name type="scientific">Methylocapsa polymorpha</name>
    <dbReference type="NCBI Taxonomy" id="3080828"/>
    <lineage>
        <taxon>Bacteria</taxon>
        <taxon>Pseudomonadati</taxon>
        <taxon>Pseudomonadota</taxon>
        <taxon>Alphaproteobacteria</taxon>
        <taxon>Hyphomicrobiales</taxon>
        <taxon>Beijerinckiaceae</taxon>
        <taxon>Methylocapsa</taxon>
    </lineage>
</organism>
<gene>
    <name evidence="2" type="ORF">RZS28_18710</name>
</gene>
<evidence type="ECO:0000259" key="1">
    <source>
        <dbReference type="Pfam" id="PF10881"/>
    </source>
</evidence>
<name>A0ABZ0HY90_9HYPH</name>
<geneLocation type="plasmid" evidence="2 3">
    <name>pRX1</name>
</geneLocation>
<dbReference type="InterPro" id="IPR024402">
    <property type="entry name" value="DUF2726"/>
</dbReference>
<sequence length="139" mass="15549">MTANEKCFLRALDGALGEGYRVFAQVRLADLVEVQEKFSDARRWAALKKVFGKSVDFVIVDRFTFEPVAAIEVDDRTHLLSGRRERDVFVNSVFEEIGLPLLRVTAKRDYSVPVIRKMLATAGVESGMAEVAVAQRGRS</sequence>
<keyword evidence="3" id="KW-1185">Reference proteome</keyword>
<accession>A0ABZ0HY90</accession>
<proteinExistence type="predicted"/>
<dbReference type="RefSeq" id="WP_407341208.1">
    <property type="nucleotide sequence ID" value="NZ_CP136863.1"/>
</dbReference>
<dbReference type="Pfam" id="PF10881">
    <property type="entry name" value="DUF2726"/>
    <property type="match status" value="1"/>
</dbReference>
<evidence type="ECO:0000313" key="2">
    <source>
        <dbReference type="EMBL" id="WOJ91761.1"/>
    </source>
</evidence>
<feature type="domain" description="DUF2726" evidence="1">
    <location>
        <begin position="1"/>
        <end position="119"/>
    </location>
</feature>